<evidence type="ECO:0000313" key="3">
    <source>
        <dbReference type="Proteomes" id="UP000018339"/>
    </source>
</evidence>
<dbReference type="Proteomes" id="UP000018339">
    <property type="component" value="Unassembled WGS sequence"/>
</dbReference>
<keyword evidence="3" id="KW-1185">Reference proteome</keyword>
<dbReference type="GeneID" id="32062327"/>
<keyword evidence="1" id="KW-0812">Transmembrane</keyword>
<evidence type="ECO:0000313" key="2">
    <source>
        <dbReference type="EMBL" id="ESU72651.1"/>
    </source>
</evidence>
<proteinExistence type="predicted"/>
<reference evidence="2 3" key="1">
    <citation type="journal article" date="2014" name="Genome Announc.">
        <title>Draft Genome Sequence of Geobacillus thermopakistaniensis Strain MAS1.</title>
        <authorList>
            <person name="Siddiqui M.A."/>
            <person name="Rashid N."/>
            <person name="Ayyampalayam S."/>
            <person name="Whitman W.B."/>
        </authorList>
    </citation>
    <scope>NUCLEOTIDE SEQUENCE [LARGE SCALE GENOMIC DNA]</scope>
    <source>
        <strain evidence="2 3">MAS1</strain>
    </source>
</reference>
<organism evidence="2 3">
    <name type="scientific">Geobacillus thermopakistaniensis (strain MAS1)</name>
    <dbReference type="NCBI Taxonomy" id="1408282"/>
    <lineage>
        <taxon>Bacteria</taxon>
        <taxon>Bacillati</taxon>
        <taxon>Bacillota</taxon>
        <taxon>Bacilli</taxon>
        <taxon>Bacillales</taxon>
        <taxon>Anoxybacillaceae</taxon>
        <taxon>Geobacillus</taxon>
    </lineage>
</organism>
<keyword evidence="1" id="KW-1133">Transmembrane helix</keyword>
<protein>
    <submittedName>
        <fullName evidence="2">Uncharacterized protein</fullName>
    </submittedName>
</protein>
<evidence type="ECO:0000256" key="1">
    <source>
        <dbReference type="SAM" id="Phobius"/>
    </source>
</evidence>
<feature type="transmembrane region" description="Helical" evidence="1">
    <location>
        <begin position="45"/>
        <end position="72"/>
    </location>
</feature>
<accession>A0A7U9JBX7</accession>
<comment type="caution">
    <text evidence="2">The sequence shown here is derived from an EMBL/GenBank/DDBJ whole genome shotgun (WGS) entry which is preliminary data.</text>
</comment>
<keyword evidence="1" id="KW-0472">Membrane</keyword>
<dbReference type="AlphaFoldDB" id="A0A7U9JBX7"/>
<name>A0A7U9JBX7_GEOTM</name>
<gene>
    <name evidence="2" type="ORF">T260_07115</name>
</gene>
<dbReference type="EMBL" id="AYSF01000038">
    <property type="protein sequence ID" value="ESU72651.1"/>
    <property type="molecule type" value="Genomic_DNA"/>
</dbReference>
<feature type="transmembrane region" description="Helical" evidence="1">
    <location>
        <begin position="78"/>
        <end position="95"/>
    </location>
</feature>
<dbReference type="RefSeq" id="WP_023633795.1">
    <property type="nucleotide sequence ID" value="NZ_AYSF01000038.1"/>
</dbReference>
<sequence length="115" mass="13258">MDPFISCPQCTNPITVKDVMHFSSPWTMKCPYCDVKLKETRITPFLLLAAAGIVPLFLFLTVQIKAFAAAYWPVVEHVPTIIVFLVTLYPIYWMYERANAIILCKKGRFQVKKKE</sequence>